<dbReference type="GO" id="GO:0004222">
    <property type="term" value="F:metalloendopeptidase activity"/>
    <property type="evidence" value="ECO:0007669"/>
    <property type="project" value="TreeGrafter"/>
</dbReference>
<keyword evidence="4" id="KW-0812">Transmembrane</keyword>
<name>A0A9D4YWJ4_CHLVU</name>
<dbReference type="OrthoDB" id="89765at2759"/>
<keyword evidence="4" id="KW-0472">Membrane</keyword>
<keyword evidence="6" id="KW-1185">Reference proteome</keyword>
<dbReference type="NCBIfam" id="TIGR02232">
    <property type="entry name" value="myxo_disulf_rpt"/>
    <property type="match status" value="1"/>
</dbReference>
<proteinExistence type="predicted"/>
<evidence type="ECO:0000256" key="2">
    <source>
        <dbReference type="ARBA" id="ARBA00022737"/>
    </source>
</evidence>
<evidence type="ECO:0000256" key="3">
    <source>
        <dbReference type="ARBA" id="ARBA00023157"/>
    </source>
</evidence>
<reference evidence="5" key="1">
    <citation type="journal article" date="2019" name="Plant J.">
        <title>Chlorella vulgaris genome assembly and annotation reveals the molecular basis for metabolic acclimation to high light conditions.</title>
        <authorList>
            <person name="Cecchin M."/>
            <person name="Marcolungo L."/>
            <person name="Rossato M."/>
            <person name="Girolomoni L."/>
            <person name="Cosentino E."/>
            <person name="Cuine S."/>
            <person name="Li-Beisson Y."/>
            <person name="Delledonne M."/>
            <person name="Ballottari M."/>
        </authorList>
    </citation>
    <scope>NUCLEOTIDE SEQUENCE</scope>
    <source>
        <strain evidence="5">211/11P</strain>
    </source>
</reference>
<keyword evidence="4" id="KW-1133">Transmembrane helix</keyword>
<keyword evidence="2" id="KW-0677">Repeat</keyword>
<keyword evidence="3" id="KW-1015">Disulfide bond</keyword>
<dbReference type="AlphaFoldDB" id="A0A9D4YWJ4"/>
<comment type="caution">
    <text evidence="5">The sequence shown here is derived from an EMBL/GenBank/DDBJ whole genome shotgun (WGS) entry which is preliminary data.</text>
</comment>
<dbReference type="GO" id="GO:0007166">
    <property type="term" value="P:cell surface receptor signaling pathway"/>
    <property type="evidence" value="ECO:0007669"/>
    <property type="project" value="TreeGrafter"/>
</dbReference>
<dbReference type="PANTHER" id="PTHR46130">
    <property type="entry name" value="LAMGL DOMAIN-CONTAINING PROTEIN"/>
    <property type="match status" value="1"/>
</dbReference>
<gene>
    <name evidence="5" type="ORF">D9Q98_004925</name>
</gene>
<accession>A0A9D4YWJ4</accession>
<evidence type="ECO:0000256" key="4">
    <source>
        <dbReference type="SAM" id="Phobius"/>
    </source>
</evidence>
<keyword evidence="1" id="KW-0732">Signal</keyword>
<dbReference type="GO" id="GO:0005615">
    <property type="term" value="C:extracellular space"/>
    <property type="evidence" value="ECO:0007669"/>
    <property type="project" value="TreeGrafter"/>
</dbReference>
<sequence>MTGERFAPGIESKDLDLVAYGNFDKGAGWTVHDITGHGHHLTAAENPRWEVVHWLSVCGNGVLEGLEECDDRDVVAGDGCSAECKVVKDWSCTKTSPSQCIRGGAGGSGSSSHSGSHHSWAVSVIVLVVVGLALTALVACWELICGTSPQVESTMHSLLSWFGISSPRKRPRQLTIRRFQEGPRLSRFHSDPPPPFRGPYLPSAHGACPRCTSGAAAVAGEMQP</sequence>
<dbReference type="InterPro" id="IPR011936">
    <property type="entry name" value="Myxo_disulph_rpt"/>
</dbReference>
<evidence type="ECO:0000313" key="6">
    <source>
        <dbReference type="Proteomes" id="UP001055712"/>
    </source>
</evidence>
<feature type="transmembrane region" description="Helical" evidence="4">
    <location>
        <begin position="120"/>
        <end position="144"/>
    </location>
</feature>
<organism evidence="5 6">
    <name type="scientific">Chlorella vulgaris</name>
    <name type="common">Green alga</name>
    <dbReference type="NCBI Taxonomy" id="3077"/>
    <lineage>
        <taxon>Eukaryota</taxon>
        <taxon>Viridiplantae</taxon>
        <taxon>Chlorophyta</taxon>
        <taxon>core chlorophytes</taxon>
        <taxon>Trebouxiophyceae</taxon>
        <taxon>Chlorellales</taxon>
        <taxon>Chlorellaceae</taxon>
        <taxon>Chlorella clade</taxon>
        <taxon>Chlorella</taxon>
    </lineage>
</organism>
<protein>
    <submittedName>
        <fullName evidence="5">Uncharacterized protein</fullName>
    </submittedName>
</protein>
<dbReference type="GO" id="GO:0006508">
    <property type="term" value="P:proteolysis"/>
    <property type="evidence" value="ECO:0007669"/>
    <property type="project" value="TreeGrafter"/>
</dbReference>
<evidence type="ECO:0000313" key="5">
    <source>
        <dbReference type="EMBL" id="KAI3430330.1"/>
    </source>
</evidence>
<dbReference type="EMBL" id="SIDB01000007">
    <property type="protein sequence ID" value="KAI3430330.1"/>
    <property type="molecule type" value="Genomic_DNA"/>
</dbReference>
<dbReference type="InterPro" id="IPR043543">
    <property type="entry name" value="PAPPA/PAPPA2"/>
</dbReference>
<dbReference type="PANTHER" id="PTHR46130:SF3">
    <property type="entry name" value="CHROMOSOME UNDETERMINED SCAFFOLD_33, WHOLE GENOME SHOTGUN SEQUENCE"/>
    <property type="match status" value="1"/>
</dbReference>
<evidence type="ECO:0000256" key="1">
    <source>
        <dbReference type="ARBA" id="ARBA00022729"/>
    </source>
</evidence>
<reference evidence="5" key="2">
    <citation type="submission" date="2020-11" db="EMBL/GenBank/DDBJ databases">
        <authorList>
            <person name="Cecchin M."/>
            <person name="Marcolungo L."/>
            <person name="Rossato M."/>
            <person name="Girolomoni L."/>
            <person name="Cosentino E."/>
            <person name="Cuine S."/>
            <person name="Li-Beisson Y."/>
            <person name="Delledonne M."/>
            <person name="Ballottari M."/>
        </authorList>
    </citation>
    <scope>NUCLEOTIDE SEQUENCE</scope>
    <source>
        <strain evidence="5">211/11P</strain>
        <tissue evidence="5">Whole cell</tissue>
    </source>
</reference>
<dbReference type="Proteomes" id="UP001055712">
    <property type="component" value="Unassembled WGS sequence"/>
</dbReference>